<proteinExistence type="predicted"/>
<dbReference type="PANTHER" id="PTHR37299:SF1">
    <property type="entry name" value="STAGE 0 SPORULATION PROTEIN A HOMOLOG"/>
    <property type="match status" value="1"/>
</dbReference>
<accession>A0ABS3Z1A5</accession>
<dbReference type="PROSITE" id="PS50110">
    <property type="entry name" value="RESPONSE_REGULATORY"/>
    <property type="match status" value="1"/>
</dbReference>
<dbReference type="InterPro" id="IPR011006">
    <property type="entry name" value="CheY-like_superfamily"/>
</dbReference>
<organism evidence="4 5">
    <name type="scientific">Niastella soli</name>
    <dbReference type="NCBI Taxonomy" id="2821487"/>
    <lineage>
        <taxon>Bacteria</taxon>
        <taxon>Pseudomonadati</taxon>
        <taxon>Bacteroidota</taxon>
        <taxon>Chitinophagia</taxon>
        <taxon>Chitinophagales</taxon>
        <taxon>Chitinophagaceae</taxon>
        <taxon>Niastella</taxon>
    </lineage>
</organism>
<name>A0ABS3Z1A5_9BACT</name>
<protein>
    <submittedName>
        <fullName evidence="4">Response regulator transcription factor</fullName>
    </submittedName>
</protein>
<dbReference type="SUPFAM" id="SSF52172">
    <property type="entry name" value="CheY-like"/>
    <property type="match status" value="1"/>
</dbReference>
<keyword evidence="5" id="KW-1185">Reference proteome</keyword>
<dbReference type="Proteomes" id="UP000677244">
    <property type="component" value="Unassembled WGS sequence"/>
</dbReference>
<feature type="domain" description="Response regulatory" evidence="2">
    <location>
        <begin position="2"/>
        <end position="114"/>
    </location>
</feature>
<dbReference type="InterPro" id="IPR007492">
    <property type="entry name" value="LytTR_DNA-bd_dom"/>
</dbReference>
<evidence type="ECO:0000259" key="3">
    <source>
        <dbReference type="PROSITE" id="PS50930"/>
    </source>
</evidence>
<dbReference type="PANTHER" id="PTHR37299">
    <property type="entry name" value="TRANSCRIPTIONAL REGULATOR-RELATED"/>
    <property type="match status" value="1"/>
</dbReference>
<dbReference type="Pfam" id="PF00072">
    <property type="entry name" value="Response_reg"/>
    <property type="match status" value="1"/>
</dbReference>
<evidence type="ECO:0000313" key="4">
    <source>
        <dbReference type="EMBL" id="MBO9203944.1"/>
    </source>
</evidence>
<dbReference type="SMART" id="SM00448">
    <property type="entry name" value="REC"/>
    <property type="match status" value="1"/>
</dbReference>
<dbReference type="Gene3D" id="2.40.50.1020">
    <property type="entry name" value="LytTr DNA-binding domain"/>
    <property type="match status" value="1"/>
</dbReference>
<reference evidence="4 5" key="1">
    <citation type="submission" date="2021-03" db="EMBL/GenBank/DDBJ databases">
        <title>Assistant Professor.</title>
        <authorList>
            <person name="Huq M.A."/>
        </authorList>
    </citation>
    <scope>NUCLEOTIDE SEQUENCE [LARGE SCALE GENOMIC DNA]</scope>
    <source>
        <strain evidence="4 5">MAH-29</strain>
    </source>
</reference>
<dbReference type="Pfam" id="PF04397">
    <property type="entry name" value="LytTR"/>
    <property type="match status" value="1"/>
</dbReference>
<evidence type="ECO:0000259" key="2">
    <source>
        <dbReference type="PROSITE" id="PS50110"/>
    </source>
</evidence>
<dbReference type="PROSITE" id="PS50930">
    <property type="entry name" value="HTH_LYTTR"/>
    <property type="match status" value="1"/>
</dbReference>
<dbReference type="RefSeq" id="WP_209142033.1">
    <property type="nucleotide sequence ID" value="NZ_JAGHKO010000011.1"/>
</dbReference>
<dbReference type="InterPro" id="IPR046947">
    <property type="entry name" value="LytR-like"/>
</dbReference>
<dbReference type="Gene3D" id="3.40.50.2300">
    <property type="match status" value="1"/>
</dbReference>
<comment type="caution">
    <text evidence="4">The sequence shown here is derived from an EMBL/GenBank/DDBJ whole genome shotgun (WGS) entry which is preliminary data.</text>
</comment>
<evidence type="ECO:0000256" key="1">
    <source>
        <dbReference type="PROSITE-ProRule" id="PRU00169"/>
    </source>
</evidence>
<keyword evidence="1" id="KW-0597">Phosphoprotein</keyword>
<feature type="domain" description="HTH LytTR-type" evidence="3">
    <location>
        <begin position="142"/>
        <end position="229"/>
    </location>
</feature>
<sequence>MTCLIIDDNAIARSVLKKLATQVQDLVVAGECTTAMEGYNYLQEHTVDFLLLDIEMPGMTGLELTRNLGNKKPVIVFTTSNKEYALEAFELNVADYLLKPVTAARFLCAIEKVRQWLGDKEAIKVTDDPFIFVRDSNIVRQLKLDEILYAEAMGDYVKLFTAHKFYAIHTTLKAVEERLSSLDFIRTHRSYLIALNKIDVIQDGALVVAGKSIPVADAYRKALNKRLNIL</sequence>
<dbReference type="SMART" id="SM00850">
    <property type="entry name" value="LytTR"/>
    <property type="match status" value="1"/>
</dbReference>
<feature type="modified residue" description="4-aspartylphosphate" evidence="1">
    <location>
        <position position="53"/>
    </location>
</feature>
<evidence type="ECO:0000313" key="5">
    <source>
        <dbReference type="Proteomes" id="UP000677244"/>
    </source>
</evidence>
<dbReference type="InterPro" id="IPR001789">
    <property type="entry name" value="Sig_transdc_resp-reg_receiver"/>
</dbReference>
<gene>
    <name evidence="4" type="ORF">J7I42_26905</name>
</gene>
<dbReference type="EMBL" id="JAGHKO010000011">
    <property type="protein sequence ID" value="MBO9203944.1"/>
    <property type="molecule type" value="Genomic_DNA"/>
</dbReference>